<organism evidence="2 3">
    <name type="scientific">Halteria grandinella</name>
    <dbReference type="NCBI Taxonomy" id="5974"/>
    <lineage>
        <taxon>Eukaryota</taxon>
        <taxon>Sar</taxon>
        <taxon>Alveolata</taxon>
        <taxon>Ciliophora</taxon>
        <taxon>Intramacronucleata</taxon>
        <taxon>Spirotrichea</taxon>
        <taxon>Stichotrichia</taxon>
        <taxon>Sporadotrichida</taxon>
        <taxon>Halteriidae</taxon>
        <taxon>Halteria</taxon>
    </lineage>
</organism>
<dbReference type="Proteomes" id="UP000785679">
    <property type="component" value="Unassembled WGS sequence"/>
</dbReference>
<feature type="transmembrane region" description="Helical" evidence="1">
    <location>
        <begin position="64"/>
        <end position="83"/>
    </location>
</feature>
<keyword evidence="1" id="KW-0812">Transmembrane</keyword>
<gene>
    <name evidence="2" type="ORF">FGO68_gene719</name>
</gene>
<sequence>MVFLKLSLGFLTGVTLPFFVNEMTYMTIANAFLRPHLKFKIQKANLETNKAVPTQMLDAYVKDVVGSFFMFFVVIGPVIYESYFKQKQIDESMPKREELGKVSDDKYTQMLKQVKSIQVNKLAEEKQVAPLSLPESKITFEEYEAFIKKLEDDGKLEKLEISNPRSVKFMQEASAEVAAAARGKQISK</sequence>
<evidence type="ECO:0000313" key="3">
    <source>
        <dbReference type="Proteomes" id="UP000785679"/>
    </source>
</evidence>
<accession>A0A8J8T2R0</accession>
<comment type="caution">
    <text evidence="2">The sequence shown here is derived from an EMBL/GenBank/DDBJ whole genome shotgun (WGS) entry which is preliminary data.</text>
</comment>
<dbReference type="AlphaFoldDB" id="A0A8J8T2R0"/>
<keyword evidence="3" id="KW-1185">Reference proteome</keyword>
<evidence type="ECO:0000313" key="2">
    <source>
        <dbReference type="EMBL" id="TNV79371.1"/>
    </source>
</evidence>
<protein>
    <submittedName>
        <fullName evidence="2">Uncharacterized protein</fullName>
    </submittedName>
</protein>
<name>A0A8J8T2R0_HALGN</name>
<evidence type="ECO:0000256" key="1">
    <source>
        <dbReference type="SAM" id="Phobius"/>
    </source>
</evidence>
<reference evidence="2" key="1">
    <citation type="submission" date="2019-06" db="EMBL/GenBank/DDBJ databases">
        <authorList>
            <person name="Zheng W."/>
        </authorList>
    </citation>
    <scope>NUCLEOTIDE SEQUENCE</scope>
    <source>
        <strain evidence="2">QDHG01</strain>
    </source>
</reference>
<keyword evidence="1" id="KW-0472">Membrane</keyword>
<keyword evidence="1" id="KW-1133">Transmembrane helix</keyword>
<proteinExistence type="predicted"/>
<dbReference type="EMBL" id="RRYP01008998">
    <property type="protein sequence ID" value="TNV79371.1"/>
    <property type="molecule type" value="Genomic_DNA"/>
</dbReference>